<keyword evidence="7" id="KW-0460">Magnesium</keyword>
<reference evidence="12" key="1">
    <citation type="journal article" date="2021" name="PeerJ">
        <title>Extensive microbial diversity within the chicken gut microbiome revealed by metagenomics and culture.</title>
        <authorList>
            <person name="Gilroy R."/>
            <person name="Ravi A."/>
            <person name="Getino M."/>
            <person name="Pursley I."/>
            <person name="Horton D.L."/>
            <person name="Alikhan N.F."/>
            <person name="Baker D."/>
            <person name="Gharbi K."/>
            <person name="Hall N."/>
            <person name="Watson M."/>
            <person name="Adriaenssens E.M."/>
            <person name="Foster-Nyarko E."/>
            <person name="Jarju S."/>
            <person name="Secka A."/>
            <person name="Antonio M."/>
            <person name="Oren A."/>
            <person name="Chaudhuri R.R."/>
            <person name="La Ragione R."/>
            <person name="Hildebrand F."/>
            <person name="Pallen M.J."/>
        </authorList>
    </citation>
    <scope>NUCLEOTIDE SEQUENCE</scope>
    <source>
        <strain evidence="12">ChiW19-6364</strain>
    </source>
</reference>
<proteinExistence type="inferred from homology"/>
<dbReference type="SUPFAM" id="SSF53784">
    <property type="entry name" value="Phosphofructokinase"/>
    <property type="match status" value="1"/>
</dbReference>
<dbReference type="PANTHER" id="PTHR43650:SF1">
    <property type="entry name" value="PYROPHOSPHATE--FRUCTOSE 6-PHOSPHATE 1-PHOSPHOTRANSFERASE SUBUNIT BETA 2"/>
    <property type="match status" value="1"/>
</dbReference>
<dbReference type="Gene3D" id="3.40.50.450">
    <property type="match status" value="1"/>
</dbReference>
<organism evidence="12 13">
    <name type="scientific">Candidatus Blautia stercoripullorum</name>
    <dbReference type="NCBI Taxonomy" id="2838502"/>
    <lineage>
        <taxon>Bacteria</taxon>
        <taxon>Bacillati</taxon>
        <taxon>Bacillota</taxon>
        <taxon>Clostridia</taxon>
        <taxon>Lachnospirales</taxon>
        <taxon>Lachnospiraceae</taxon>
        <taxon>Blautia</taxon>
    </lineage>
</organism>
<evidence type="ECO:0000313" key="13">
    <source>
        <dbReference type="Proteomes" id="UP000823850"/>
    </source>
</evidence>
<evidence type="ECO:0000256" key="10">
    <source>
        <dbReference type="ARBA" id="ARBA00048072"/>
    </source>
</evidence>
<dbReference type="GO" id="GO:0005829">
    <property type="term" value="C:cytosol"/>
    <property type="evidence" value="ECO:0007669"/>
    <property type="project" value="TreeGrafter"/>
</dbReference>
<keyword evidence="5" id="KW-0479">Metal-binding</keyword>
<dbReference type="AlphaFoldDB" id="A0A9D2U646"/>
<evidence type="ECO:0000256" key="2">
    <source>
        <dbReference type="ARBA" id="ARBA00003138"/>
    </source>
</evidence>
<evidence type="ECO:0000256" key="6">
    <source>
        <dbReference type="ARBA" id="ARBA00022777"/>
    </source>
</evidence>
<dbReference type="GO" id="GO:0046872">
    <property type="term" value="F:metal ion binding"/>
    <property type="evidence" value="ECO:0007669"/>
    <property type="project" value="UniProtKB-KW"/>
</dbReference>
<protein>
    <submittedName>
        <fullName evidence="12">6-phosphofructokinase</fullName>
        <ecNumber evidence="12">2.7.1.11</ecNumber>
    </submittedName>
</protein>
<comment type="cofactor">
    <cofactor evidence="1">
        <name>Mg(2+)</name>
        <dbReference type="ChEBI" id="CHEBI:18420"/>
    </cofactor>
</comment>
<dbReference type="GO" id="GO:0006002">
    <property type="term" value="P:fructose 6-phosphate metabolic process"/>
    <property type="evidence" value="ECO:0007669"/>
    <property type="project" value="InterPro"/>
</dbReference>
<sequence length="186" mass="20462">MAKKRNIIVGQSGGPTAVINSSLAGVYKNAIERGFDKVYGMLHGIQGLLDEQYVDLSTQIHSELDIELLKRTPSAFLGSCRFKLPEIHEDKAIYEKIFGILNKLEIDTFIYIGGNDSMDTIKKLSDYAIITGQSQKFLGVPKTIDNDLALTDHTPGFGSAAKYIGASTKEVIRDAQGLTYKKNMIT</sequence>
<feature type="non-terminal residue" evidence="12">
    <location>
        <position position="186"/>
    </location>
</feature>
<dbReference type="Pfam" id="PF00365">
    <property type="entry name" value="PFK"/>
    <property type="match status" value="1"/>
</dbReference>
<dbReference type="EC" id="2.7.1.11" evidence="12"/>
<feature type="domain" description="Phosphofructokinase" evidence="11">
    <location>
        <begin position="6"/>
        <end position="178"/>
    </location>
</feature>
<comment type="caution">
    <text evidence="12">The sequence shown here is derived from an EMBL/GenBank/DDBJ whole genome shotgun (WGS) entry which is preliminary data.</text>
</comment>
<dbReference type="PRINTS" id="PR00476">
    <property type="entry name" value="PHFRCTKINASE"/>
</dbReference>
<accession>A0A9D2U646</accession>
<dbReference type="InterPro" id="IPR022953">
    <property type="entry name" value="ATP_PFK"/>
</dbReference>
<dbReference type="Gene3D" id="3.40.50.460">
    <property type="entry name" value="Phosphofructokinase domain"/>
    <property type="match status" value="1"/>
</dbReference>
<comment type="catalytic activity">
    <reaction evidence="10">
        <text>beta-D-fructose 6-phosphate + diphosphate = beta-D-fructose 1,6-bisphosphate + phosphate + H(+)</text>
        <dbReference type="Rhea" id="RHEA:13613"/>
        <dbReference type="ChEBI" id="CHEBI:15378"/>
        <dbReference type="ChEBI" id="CHEBI:32966"/>
        <dbReference type="ChEBI" id="CHEBI:33019"/>
        <dbReference type="ChEBI" id="CHEBI:43474"/>
        <dbReference type="ChEBI" id="CHEBI:57634"/>
        <dbReference type="EC" id="2.7.1.90"/>
    </reaction>
</comment>
<reference evidence="12" key="2">
    <citation type="submission" date="2021-04" db="EMBL/GenBank/DDBJ databases">
        <authorList>
            <person name="Gilroy R."/>
        </authorList>
    </citation>
    <scope>NUCLEOTIDE SEQUENCE</scope>
    <source>
        <strain evidence="12">ChiW19-6364</strain>
    </source>
</reference>
<evidence type="ECO:0000256" key="7">
    <source>
        <dbReference type="ARBA" id="ARBA00022842"/>
    </source>
</evidence>
<evidence type="ECO:0000256" key="3">
    <source>
        <dbReference type="ARBA" id="ARBA00022490"/>
    </source>
</evidence>
<evidence type="ECO:0000256" key="1">
    <source>
        <dbReference type="ARBA" id="ARBA00001946"/>
    </source>
</evidence>
<evidence type="ECO:0000256" key="4">
    <source>
        <dbReference type="ARBA" id="ARBA00022679"/>
    </source>
</evidence>
<dbReference type="Proteomes" id="UP000823850">
    <property type="component" value="Unassembled WGS sequence"/>
</dbReference>
<dbReference type="GO" id="GO:0009749">
    <property type="term" value="P:response to glucose"/>
    <property type="evidence" value="ECO:0007669"/>
    <property type="project" value="TreeGrafter"/>
</dbReference>
<evidence type="ECO:0000256" key="5">
    <source>
        <dbReference type="ARBA" id="ARBA00022723"/>
    </source>
</evidence>
<dbReference type="InterPro" id="IPR000023">
    <property type="entry name" value="Phosphofructokinase_dom"/>
</dbReference>
<evidence type="ECO:0000259" key="11">
    <source>
        <dbReference type="Pfam" id="PF00365"/>
    </source>
</evidence>
<keyword evidence="6" id="KW-0418">Kinase</keyword>
<comment type="similarity">
    <text evidence="9">Belongs to the phosphofructokinase type A (PFKA) family.</text>
</comment>
<evidence type="ECO:0000313" key="12">
    <source>
        <dbReference type="EMBL" id="HJD41147.1"/>
    </source>
</evidence>
<name>A0A9D2U646_9FIRM</name>
<dbReference type="GO" id="GO:0047334">
    <property type="term" value="F:diphosphate-fructose-6-phosphate 1-phosphotransferase activity"/>
    <property type="evidence" value="ECO:0007669"/>
    <property type="project" value="UniProtKB-EC"/>
</dbReference>
<comment type="function">
    <text evidence="2">Catalyzes the phosphorylation of D-fructose 6-phosphate, the first committing step of glycolysis. Uses inorganic phosphate (PPi) as phosphoryl donor instead of ATP like common ATP-dependent phosphofructokinases (ATP-PFKs), which renders the reaction reversible, and can thus function both in glycolysis and gluconeogenesis. Consistently, PPi-PFK can replace the enzymes of both the forward (ATP-PFK) and reverse (fructose-bisphosphatase (FBPase)) reactions.</text>
</comment>
<evidence type="ECO:0000256" key="9">
    <source>
        <dbReference type="ARBA" id="ARBA00038478"/>
    </source>
</evidence>
<dbReference type="InterPro" id="IPR035966">
    <property type="entry name" value="PKF_sf"/>
</dbReference>
<keyword evidence="8" id="KW-0324">Glycolysis</keyword>
<dbReference type="GO" id="GO:0003872">
    <property type="term" value="F:6-phosphofructokinase activity"/>
    <property type="evidence" value="ECO:0007669"/>
    <property type="project" value="UniProtKB-EC"/>
</dbReference>
<gene>
    <name evidence="12" type="ORF">H9913_14110</name>
</gene>
<keyword evidence="3" id="KW-0963">Cytoplasm</keyword>
<evidence type="ECO:0000256" key="8">
    <source>
        <dbReference type="ARBA" id="ARBA00023152"/>
    </source>
</evidence>
<keyword evidence="4 12" id="KW-0808">Transferase</keyword>
<dbReference type="PANTHER" id="PTHR43650">
    <property type="entry name" value="PYROPHOSPHATE--FRUCTOSE 6-PHOSPHATE 1-PHOSPHOTRANSFERASE"/>
    <property type="match status" value="1"/>
</dbReference>
<dbReference type="EMBL" id="DWUX01000242">
    <property type="protein sequence ID" value="HJD41147.1"/>
    <property type="molecule type" value="Genomic_DNA"/>
</dbReference>